<proteinExistence type="predicted"/>
<evidence type="ECO:0000256" key="1">
    <source>
        <dbReference type="SAM" id="SignalP"/>
    </source>
</evidence>
<keyword evidence="3" id="KW-1185">Reference proteome</keyword>
<accession>A0A857JDF7</accession>
<sequence length="185" mass="19609">MKPHLKHLAFYFVALGAATTHAAGITGDMVSIDKYYPDTSTRTFSMGTQSIDASGSTYDYFNDLTFIVAADTITVNFPVASNFSSAAFNGFIVTDLTRNFPFTYVLDPHSTLAGFTSADYSTAGNQFSVNIAGLRPRQGNTLIFTALAPVPEPETCGMLAAGLCIVAALTRPTAGRARRPVSSAA</sequence>
<feature type="signal peptide" evidence="1">
    <location>
        <begin position="1"/>
        <end position="22"/>
    </location>
</feature>
<dbReference type="Proteomes" id="UP000464787">
    <property type="component" value="Chromosome"/>
</dbReference>
<reference evidence="2 3" key="1">
    <citation type="submission" date="2020-01" db="EMBL/GenBank/DDBJ databases">
        <title>Genome sequencing of strain KACC 21265.</title>
        <authorList>
            <person name="Heo J."/>
            <person name="Kim S.-J."/>
            <person name="Kim J.-S."/>
            <person name="Hong S.-B."/>
            <person name="Kwon S.-W."/>
        </authorList>
    </citation>
    <scope>NUCLEOTIDE SEQUENCE [LARGE SCALE GENOMIC DNA]</scope>
    <source>
        <strain evidence="2 3">KACC 21265</strain>
    </source>
</reference>
<keyword evidence="1" id="KW-0732">Signal</keyword>
<protein>
    <recommendedName>
        <fullName evidence="4">PEP-CTERM protein-sorting domain-containing protein</fullName>
    </recommendedName>
</protein>
<name>A0A857JDF7_9BURK</name>
<gene>
    <name evidence="2" type="ORF">GT347_26590</name>
</gene>
<dbReference type="RefSeq" id="WP_160555052.1">
    <property type="nucleotide sequence ID" value="NZ_CP047650.1"/>
</dbReference>
<evidence type="ECO:0000313" key="2">
    <source>
        <dbReference type="EMBL" id="QHJ01244.1"/>
    </source>
</evidence>
<dbReference type="AlphaFoldDB" id="A0A857JDF7"/>
<organism evidence="2 3">
    <name type="scientific">Xylophilus rhododendri</name>
    <dbReference type="NCBI Taxonomy" id="2697032"/>
    <lineage>
        <taxon>Bacteria</taxon>
        <taxon>Pseudomonadati</taxon>
        <taxon>Pseudomonadota</taxon>
        <taxon>Betaproteobacteria</taxon>
        <taxon>Burkholderiales</taxon>
        <taxon>Xylophilus</taxon>
    </lineage>
</organism>
<dbReference type="EMBL" id="CP047650">
    <property type="protein sequence ID" value="QHJ01244.1"/>
    <property type="molecule type" value="Genomic_DNA"/>
</dbReference>
<evidence type="ECO:0008006" key="4">
    <source>
        <dbReference type="Google" id="ProtNLM"/>
    </source>
</evidence>
<evidence type="ECO:0000313" key="3">
    <source>
        <dbReference type="Proteomes" id="UP000464787"/>
    </source>
</evidence>
<feature type="chain" id="PRO_5033018043" description="PEP-CTERM protein-sorting domain-containing protein" evidence="1">
    <location>
        <begin position="23"/>
        <end position="185"/>
    </location>
</feature>
<dbReference type="KEGG" id="xyk:GT347_26590"/>